<feature type="domain" description="HTH iclR-type" evidence="4">
    <location>
        <begin position="9"/>
        <end position="72"/>
    </location>
</feature>
<comment type="caution">
    <text evidence="6">The sequence shown here is derived from an EMBL/GenBank/DDBJ whole genome shotgun (WGS) entry which is preliminary data.</text>
</comment>
<evidence type="ECO:0000256" key="1">
    <source>
        <dbReference type="ARBA" id="ARBA00023015"/>
    </source>
</evidence>
<dbReference type="InterPro" id="IPR036388">
    <property type="entry name" value="WH-like_DNA-bd_sf"/>
</dbReference>
<feature type="domain" description="IclR-ED" evidence="5">
    <location>
        <begin position="73"/>
        <end position="255"/>
    </location>
</feature>
<protein>
    <submittedName>
        <fullName evidence="6">IclR family transcriptional regulator</fullName>
    </submittedName>
</protein>
<sequence>MPETGVASVQTIGRASMVLKVLSESSSDGMRLSDVAMAVGLGKSTVSRLLRALIDVGYVETDELGKRYRLGYCLFNLGNAARRFHIIELARPALARLAEVTNDTIFLSLRDGDQAHCVDRQTGAYPIRTLTLSVGDRRPLGVGAGSLALLAFEPEAEVERIIATSHEARRPFTGFGDDALRAMVSDARARGFAFNDGHIVSAMNAVGVPVMDQNGRVAAALSVAAIRERMTAPRLTELVALLTAEAAELGKSIGRRRDHAARPLEVTEEE</sequence>
<dbReference type="InterPro" id="IPR050707">
    <property type="entry name" value="HTH_MetabolicPath_Reg"/>
</dbReference>
<keyword evidence="2" id="KW-0238">DNA-binding</keyword>
<evidence type="ECO:0000259" key="4">
    <source>
        <dbReference type="PROSITE" id="PS51077"/>
    </source>
</evidence>
<dbReference type="SUPFAM" id="SSF46785">
    <property type="entry name" value="Winged helix' DNA-binding domain"/>
    <property type="match status" value="1"/>
</dbReference>
<dbReference type="Pfam" id="PF01614">
    <property type="entry name" value="IclR_C"/>
    <property type="match status" value="1"/>
</dbReference>
<proteinExistence type="predicted"/>
<dbReference type="SMART" id="SM00346">
    <property type="entry name" value="HTH_ICLR"/>
    <property type="match status" value="1"/>
</dbReference>
<dbReference type="InterPro" id="IPR014757">
    <property type="entry name" value="Tscrpt_reg_IclR_C"/>
</dbReference>
<dbReference type="Pfam" id="PF09339">
    <property type="entry name" value="HTH_IclR"/>
    <property type="match status" value="1"/>
</dbReference>
<keyword evidence="7" id="KW-1185">Reference proteome</keyword>
<keyword evidence="3" id="KW-0804">Transcription</keyword>
<dbReference type="SUPFAM" id="SSF55781">
    <property type="entry name" value="GAF domain-like"/>
    <property type="match status" value="1"/>
</dbReference>
<dbReference type="InterPro" id="IPR036390">
    <property type="entry name" value="WH_DNA-bd_sf"/>
</dbReference>
<evidence type="ECO:0000313" key="7">
    <source>
        <dbReference type="Proteomes" id="UP001595973"/>
    </source>
</evidence>
<reference evidence="7" key="1">
    <citation type="journal article" date="2019" name="Int. J. Syst. Evol. Microbiol.">
        <title>The Global Catalogue of Microorganisms (GCM) 10K type strain sequencing project: providing services to taxonomists for standard genome sequencing and annotation.</title>
        <authorList>
            <consortium name="The Broad Institute Genomics Platform"/>
            <consortium name="The Broad Institute Genome Sequencing Center for Infectious Disease"/>
            <person name="Wu L."/>
            <person name="Ma J."/>
        </authorList>
    </citation>
    <scope>NUCLEOTIDE SEQUENCE [LARGE SCALE GENOMIC DNA]</scope>
    <source>
        <strain evidence="7">CGMCC 4.7283</strain>
    </source>
</reference>
<dbReference type="InterPro" id="IPR029016">
    <property type="entry name" value="GAF-like_dom_sf"/>
</dbReference>
<evidence type="ECO:0000256" key="3">
    <source>
        <dbReference type="ARBA" id="ARBA00023163"/>
    </source>
</evidence>
<dbReference type="InterPro" id="IPR005471">
    <property type="entry name" value="Tscrpt_reg_IclR_N"/>
</dbReference>
<dbReference type="PROSITE" id="PS51078">
    <property type="entry name" value="ICLR_ED"/>
    <property type="match status" value="1"/>
</dbReference>
<organism evidence="6 7">
    <name type="scientific">Seohaeicola nanhaiensis</name>
    <dbReference type="NCBI Taxonomy" id="1387282"/>
    <lineage>
        <taxon>Bacteria</taxon>
        <taxon>Pseudomonadati</taxon>
        <taxon>Pseudomonadota</taxon>
        <taxon>Alphaproteobacteria</taxon>
        <taxon>Rhodobacterales</taxon>
        <taxon>Roseobacteraceae</taxon>
        <taxon>Seohaeicola</taxon>
    </lineage>
</organism>
<accession>A0ABV9KLJ0</accession>
<evidence type="ECO:0000259" key="5">
    <source>
        <dbReference type="PROSITE" id="PS51078"/>
    </source>
</evidence>
<name>A0ABV9KLJ0_9RHOB</name>
<dbReference type="EMBL" id="JBHSGI010000031">
    <property type="protein sequence ID" value="MFC4670927.1"/>
    <property type="molecule type" value="Genomic_DNA"/>
</dbReference>
<dbReference type="PANTHER" id="PTHR30136:SF39">
    <property type="entry name" value="TRANSCRIPTIONAL REGULATORY PROTEIN"/>
    <property type="match status" value="1"/>
</dbReference>
<dbReference type="Proteomes" id="UP001595973">
    <property type="component" value="Unassembled WGS sequence"/>
</dbReference>
<dbReference type="RefSeq" id="WP_380720564.1">
    <property type="nucleotide sequence ID" value="NZ_JBHSGI010000031.1"/>
</dbReference>
<evidence type="ECO:0000256" key="2">
    <source>
        <dbReference type="ARBA" id="ARBA00023125"/>
    </source>
</evidence>
<dbReference type="PROSITE" id="PS51077">
    <property type="entry name" value="HTH_ICLR"/>
    <property type="match status" value="1"/>
</dbReference>
<evidence type="ECO:0000313" key="6">
    <source>
        <dbReference type="EMBL" id="MFC4670927.1"/>
    </source>
</evidence>
<keyword evidence="1" id="KW-0805">Transcription regulation</keyword>
<dbReference type="Gene3D" id="3.30.450.40">
    <property type="match status" value="1"/>
</dbReference>
<dbReference type="Gene3D" id="1.10.10.10">
    <property type="entry name" value="Winged helix-like DNA-binding domain superfamily/Winged helix DNA-binding domain"/>
    <property type="match status" value="1"/>
</dbReference>
<dbReference type="PANTHER" id="PTHR30136">
    <property type="entry name" value="HELIX-TURN-HELIX TRANSCRIPTIONAL REGULATOR, ICLR FAMILY"/>
    <property type="match status" value="1"/>
</dbReference>
<gene>
    <name evidence="6" type="ORF">ACFO5X_20430</name>
</gene>